<gene>
    <name evidence="2" type="ORF">V5O48_009226</name>
</gene>
<keyword evidence="1" id="KW-0472">Membrane</keyword>
<name>A0ABR3FBW5_9AGAR</name>
<proteinExistence type="predicted"/>
<keyword evidence="3" id="KW-1185">Reference proteome</keyword>
<sequence>MPSLPSYFGPLTNPKSRKLFLRILLIAIFLVFLLGIPLVRRHPPSWSIRGYQALPLAPLISPYEDVYVVSLRHRYDRRADMEILRKVLAIPEWTYVVATGASDEIVGSVMRNVRRLREWVVEEVQKTMNNKGEVDEATDPLAVTMKLPFRWPGHSTLDKVPQRLAQFSSLVQEMPEFDLYQDSTSSISQNPLVCSKGDFTLTPYTPTLRKHMIISPARVACWHSHLEIIRHVARNEEGSNTMTIILEDDVDIEIDVRQRLSKVWNLLPPDWDIIFLGHCWSNETTYAPLLPRDNASCSDLTTECGSWAGNASFPNLLHPSYAPQCTHAYVLSSSGAKKLYGHLSYPPFAYSRAIDQAFAWLVKSGRLSAFSVVPPVAVQRRPPRYGWLSRIPFLGRWFQNESDVWSRRSSWRDGLVNGVLGTTYEEK</sequence>
<dbReference type="EMBL" id="JBAHYK010000589">
    <property type="protein sequence ID" value="KAL0572746.1"/>
    <property type="molecule type" value="Genomic_DNA"/>
</dbReference>
<evidence type="ECO:0000313" key="3">
    <source>
        <dbReference type="Proteomes" id="UP001465976"/>
    </source>
</evidence>
<comment type="caution">
    <text evidence="2">The sequence shown here is derived from an EMBL/GenBank/DDBJ whole genome shotgun (WGS) entry which is preliminary data.</text>
</comment>
<dbReference type="Proteomes" id="UP001465976">
    <property type="component" value="Unassembled WGS sequence"/>
</dbReference>
<organism evidence="2 3">
    <name type="scientific">Marasmius crinis-equi</name>
    <dbReference type="NCBI Taxonomy" id="585013"/>
    <lineage>
        <taxon>Eukaryota</taxon>
        <taxon>Fungi</taxon>
        <taxon>Dikarya</taxon>
        <taxon>Basidiomycota</taxon>
        <taxon>Agaricomycotina</taxon>
        <taxon>Agaricomycetes</taxon>
        <taxon>Agaricomycetidae</taxon>
        <taxon>Agaricales</taxon>
        <taxon>Marasmiineae</taxon>
        <taxon>Marasmiaceae</taxon>
        <taxon>Marasmius</taxon>
    </lineage>
</organism>
<evidence type="ECO:0008006" key="4">
    <source>
        <dbReference type="Google" id="ProtNLM"/>
    </source>
</evidence>
<keyword evidence="1" id="KW-1133">Transmembrane helix</keyword>
<keyword evidence="1" id="KW-0812">Transmembrane</keyword>
<feature type="transmembrane region" description="Helical" evidence="1">
    <location>
        <begin position="20"/>
        <end position="39"/>
    </location>
</feature>
<reference evidence="2 3" key="1">
    <citation type="submission" date="2024-02" db="EMBL/GenBank/DDBJ databases">
        <title>A draft genome for the cacao thread blight pathogen Marasmius crinis-equi.</title>
        <authorList>
            <person name="Cohen S.P."/>
            <person name="Baruah I.K."/>
            <person name="Amoako-Attah I."/>
            <person name="Bukari Y."/>
            <person name="Meinhardt L.W."/>
            <person name="Bailey B.A."/>
        </authorList>
    </citation>
    <scope>NUCLEOTIDE SEQUENCE [LARGE SCALE GENOMIC DNA]</scope>
    <source>
        <strain evidence="2 3">GH-76</strain>
    </source>
</reference>
<evidence type="ECO:0000313" key="2">
    <source>
        <dbReference type="EMBL" id="KAL0572746.1"/>
    </source>
</evidence>
<evidence type="ECO:0000256" key="1">
    <source>
        <dbReference type="SAM" id="Phobius"/>
    </source>
</evidence>
<accession>A0ABR3FBW5</accession>
<protein>
    <recommendedName>
        <fullName evidence="4">Glycosyltransferase family 25 protein</fullName>
    </recommendedName>
</protein>